<dbReference type="PANTHER" id="PTHR46551:SF1">
    <property type="entry name" value="SAP DOMAIN-CONTAINING RIBONUCLEOPROTEIN"/>
    <property type="match status" value="1"/>
</dbReference>
<evidence type="ECO:0000259" key="3">
    <source>
        <dbReference type="PROSITE" id="PS50800"/>
    </source>
</evidence>
<dbReference type="InterPro" id="IPR036361">
    <property type="entry name" value="SAP_dom_sf"/>
</dbReference>
<dbReference type="Gene3D" id="1.10.720.30">
    <property type="entry name" value="SAP domain"/>
    <property type="match status" value="2"/>
</dbReference>
<evidence type="ECO:0000313" key="5">
    <source>
        <dbReference type="Proteomes" id="UP000075809"/>
    </source>
</evidence>
<dbReference type="SMART" id="SM00513">
    <property type="entry name" value="SAP"/>
    <property type="match status" value="2"/>
</dbReference>
<keyword evidence="1" id="KW-0597">Phosphoprotein</keyword>
<feature type="domain" description="SAP" evidence="3">
    <location>
        <begin position="54"/>
        <end position="88"/>
    </location>
</feature>
<organism evidence="4 5">
    <name type="scientific">Mycetomoellerius zeteki</name>
    <dbReference type="NCBI Taxonomy" id="64791"/>
    <lineage>
        <taxon>Eukaryota</taxon>
        <taxon>Metazoa</taxon>
        <taxon>Ecdysozoa</taxon>
        <taxon>Arthropoda</taxon>
        <taxon>Hexapoda</taxon>
        <taxon>Insecta</taxon>
        <taxon>Pterygota</taxon>
        <taxon>Neoptera</taxon>
        <taxon>Endopterygota</taxon>
        <taxon>Hymenoptera</taxon>
        <taxon>Apocrita</taxon>
        <taxon>Aculeata</taxon>
        <taxon>Formicoidea</taxon>
        <taxon>Formicidae</taxon>
        <taxon>Myrmicinae</taxon>
        <taxon>Mycetomoellerius</taxon>
    </lineage>
</organism>
<dbReference type="PANTHER" id="PTHR46551">
    <property type="entry name" value="SAP DOMAIN-CONTAINING RIBONUCLEOPROTEIN"/>
    <property type="match status" value="1"/>
</dbReference>
<accession>A0A151X4B1</accession>
<evidence type="ECO:0000256" key="1">
    <source>
        <dbReference type="ARBA" id="ARBA00022553"/>
    </source>
</evidence>
<dbReference type="GO" id="GO:0005634">
    <property type="term" value="C:nucleus"/>
    <property type="evidence" value="ECO:0007669"/>
    <property type="project" value="TreeGrafter"/>
</dbReference>
<dbReference type="InterPro" id="IPR052240">
    <property type="entry name" value="SAP_domain_ribonucleoprotein"/>
</dbReference>
<sequence length="240" mass="26811">MSNFTVKELKQQLKSRNLPVTGLKADLINRLQINSSYQSYTNSSYTRGSKKSELWDFTVLELKEQLRARNLPVTGIKADLINRLQANVPYQSQTSGLRVTLHRQLQTMGTDSNCIITAYEKPTIDGKFTHTKTVAHTTNSTNFATRTFTDVNKIRFEDTKIVGAAKVTNAAARNSTDINLIRFEDTNVTAGATKATNATAGKSRDPLGRDRPKFWQVARCVKLQCKPGSSYGQQRSDTED</sequence>
<dbReference type="GO" id="GO:0016973">
    <property type="term" value="P:poly(A)+ mRNA export from nucleus"/>
    <property type="evidence" value="ECO:0007669"/>
    <property type="project" value="TreeGrafter"/>
</dbReference>
<feature type="domain" description="SAP" evidence="3">
    <location>
        <begin position="1"/>
        <end position="35"/>
    </location>
</feature>
<dbReference type="Pfam" id="PF02037">
    <property type="entry name" value="SAP"/>
    <property type="match status" value="2"/>
</dbReference>
<comment type="similarity">
    <text evidence="2">Belongs to the SAP domain-containing ribonucleoprotein family.</text>
</comment>
<dbReference type="EMBL" id="KQ982554">
    <property type="protein sequence ID" value="KYQ55124.1"/>
    <property type="molecule type" value="Genomic_DNA"/>
</dbReference>
<dbReference type="Proteomes" id="UP000075809">
    <property type="component" value="Unassembled WGS sequence"/>
</dbReference>
<dbReference type="InterPro" id="IPR003034">
    <property type="entry name" value="SAP_dom"/>
</dbReference>
<reference evidence="4 5" key="1">
    <citation type="submission" date="2015-09" db="EMBL/GenBank/DDBJ databases">
        <title>Trachymyrmex zeteki WGS genome.</title>
        <authorList>
            <person name="Nygaard S."/>
            <person name="Hu H."/>
            <person name="Boomsma J."/>
            <person name="Zhang G."/>
        </authorList>
    </citation>
    <scope>NUCLEOTIDE SEQUENCE [LARGE SCALE GENOMIC DNA]</scope>
    <source>
        <strain evidence="4">Tzet28-1</strain>
        <tissue evidence="4">Whole body</tissue>
    </source>
</reference>
<keyword evidence="5" id="KW-1185">Reference proteome</keyword>
<gene>
    <name evidence="4" type="ORF">ALC60_05976</name>
</gene>
<protein>
    <recommendedName>
        <fullName evidence="3">SAP domain-containing protein</fullName>
    </recommendedName>
</protein>
<proteinExistence type="inferred from homology"/>
<evidence type="ECO:0000313" key="4">
    <source>
        <dbReference type="EMBL" id="KYQ55124.1"/>
    </source>
</evidence>
<evidence type="ECO:0000256" key="2">
    <source>
        <dbReference type="ARBA" id="ARBA00046328"/>
    </source>
</evidence>
<name>A0A151X4B1_9HYME</name>
<dbReference type="AlphaFoldDB" id="A0A151X4B1"/>
<dbReference type="PROSITE" id="PS50800">
    <property type="entry name" value="SAP"/>
    <property type="match status" value="2"/>
</dbReference>
<dbReference type="SUPFAM" id="SSF68906">
    <property type="entry name" value="SAP domain"/>
    <property type="match status" value="2"/>
</dbReference>